<dbReference type="AlphaFoldDB" id="A0A1I3SLB3"/>
<evidence type="ECO:0000313" key="1">
    <source>
        <dbReference type="EMBL" id="SFJ59170.1"/>
    </source>
</evidence>
<keyword evidence="2" id="KW-1185">Reference proteome</keyword>
<dbReference type="Proteomes" id="UP000199545">
    <property type="component" value="Unassembled WGS sequence"/>
</dbReference>
<sequence length="236" mass="26434">MSQVDLLVFAAHPDDAEIGIGGLLAKHHAAGFKTAICHLTEAELSSNGTVERRREEAKKAAEILGVSKLINLGFPDRGLTGSPEQILRITQVIRQYRPHVVLAPYYEDRHPDHVACSRMVKEAIFDAAIRKKQTPGNEPAHRVNQFYYYFINDITQPDLIVDVSDVYELKMAAIKAYASQFNRQEGEMDTPLNQPSYLAMIQGRDSIWGYQIGALYGEGLISPKPLKTQLLISRDQ</sequence>
<proteinExistence type="predicted"/>
<dbReference type="STRING" id="46223.SAMN05421852_11381"/>
<dbReference type="GO" id="GO:0071793">
    <property type="term" value="P:bacillithiol biosynthetic process"/>
    <property type="evidence" value="ECO:0007669"/>
    <property type="project" value="InterPro"/>
</dbReference>
<reference evidence="1 2" key="1">
    <citation type="submission" date="2016-10" db="EMBL/GenBank/DDBJ databases">
        <authorList>
            <person name="de Groot N.N."/>
        </authorList>
    </citation>
    <scope>NUCLEOTIDE SEQUENCE [LARGE SCALE GENOMIC DNA]</scope>
    <source>
        <strain evidence="1 2">DSM 44778</strain>
    </source>
</reference>
<dbReference type="NCBIfam" id="TIGR04001">
    <property type="entry name" value="thiol_BshB1"/>
    <property type="match status" value="1"/>
</dbReference>
<dbReference type="InterPro" id="IPR024078">
    <property type="entry name" value="LmbE-like_dom_sf"/>
</dbReference>
<dbReference type="Gene3D" id="3.40.50.10320">
    <property type="entry name" value="LmbE-like"/>
    <property type="match status" value="1"/>
</dbReference>
<dbReference type="Pfam" id="PF02585">
    <property type="entry name" value="PIG-L"/>
    <property type="match status" value="1"/>
</dbReference>
<gene>
    <name evidence="1" type="ORF">SAMN05421852_11381</name>
</gene>
<dbReference type="GO" id="GO:0019213">
    <property type="term" value="F:deacetylase activity"/>
    <property type="evidence" value="ECO:0007669"/>
    <property type="project" value="InterPro"/>
</dbReference>
<dbReference type="SUPFAM" id="SSF102588">
    <property type="entry name" value="LmbE-like"/>
    <property type="match status" value="1"/>
</dbReference>
<dbReference type="InterPro" id="IPR003737">
    <property type="entry name" value="GlcNAc_PI_deacetylase-related"/>
</dbReference>
<name>A0A1I3SLB3_9BACL</name>
<dbReference type="GO" id="GO:0016811">
    <property type="term" value="F:hydrolase activity, acting on carbon-nitrogen (but not peptide) bonds, in linear amides"/>
    <property type="evidence" value="ECO:0007669"/>
    <property type="project" value="TreeGrafter"/>
</dbReference>
<dbReference type="RefSeq" id="WP_093230851.1">
    <property type="nucleotide sequence ID" value="NZ_FORR01000013.1"/>
</dbReference>
<dbReference type="EMBL" id="FORR01000013">
    <property type="protein sequence ID" value="SFJ59170.1"/>
    <property type="molecule type" value="Genomic_DNA"/>
</dbReference>
<dbReference type="OrthoDB" id="9778719at2"/>
<evidence type="ECO:0000313" key="2">
    <source>
        <dbReference type="Proteomes" id="UP000199545"/>
    </source>
</evidence>
<organism evidence="1 2">
    <name type="scientific">Thermoflavimicrobium dichotomicum</name>
    <dbReference type="NCBI Taxonomy" id="46223"/>
    <lineage>
        <taxon>Bacteria</taxon>
        <taxon>Bacillati</taxon>
        <taxon>Bacillota</taxon>
        <taxon>Bacilli</taxon>
        <taxon>Bacillales</taxon>
        <taxon>Thermoactinomycetaceae</taxon>
        <taxon>Thermoflavimicrobium</taxon>
    </lineage>
</organism>
<protein>
    <submittedName>
        <fullName evidence="1">Bacillithiol biosynthesis deacetylase BshB1</fullName>
    </submittedName>
</protein>
<accession>A0A1I3SLB3</accession>
<dbReference type="InterPro" id="IPR023842">
    <property type="entry name" value="Bacillithiol_biosynth_BshB1"/>
</dbReference>
<dbReference type="PANTHER" id="PTHR12993:SF30">
    <property type="entry name" value="N-ACETYL-ALPHA-D-GLUCOSAMINYL L-MALATE DEACETYLASE 1"/>
    <property type="match status" value="1"/>
</dbReference>
<dbReference type="PANTHER" id="PTHR12993">
    <property type="entry name" value="N-ACETYLGLUCOSAMINYL-PHOSPHATIDYLINOSITOL DE-N-ACETYLASE-RELATED"/>
    <property type="match status" value="1"/>
</dbReference>